<dbReference type="EMBL" id="WQPS01000004">
    <property type="protein sequence ID" value="MBT9808750.1"/>
    <property type="molecule type" value="Genomic_DNA"/>
</dbReference>
<dbReference type="RefSeq" id="WP_007859987.1">
    <property type="nucleotide sequence ID" value="NZ_CABJDD010000002.1"/>
</dbReference>
<protein>
    <submittedName>
        <fullName evidence="1">Uncharacterized protein</fullName>
    </submittedName>
</protein>
<accession>A0AA41K4P9</accession>
<dbReference type="AlphaFoldDB" id="A0AA41K4P9"/>
<reference evidence="1" key="1">
    <citation type="journal article" date="2021" name="Gut Microbes">
        <title>A synthetic consortium of 100 gut commensals modulates the composition and function in a colon model of the microbiome of elderly subjects.</title>
        <authorList>
            <person name="Perez M."/>
            <person name="Ntemiri A."/>
            <person name="Tan H."/>
            <person name="Harris H.M.B."/>
            <person name="Roager H.M."/>
            <person name="Ribiere C."/>
            <person name="O'Toole P.W."/>
        </authorList>
    </citation>
    <scope>NUCLEOTIDE SEQUENCE</scope>
    <source>
        <strain evidence="1">MCC335</strain>
    </source>
</reference>
<name>A0AA41K4P9_9FIRM</name>
<sequence length="174" mass="20515">MVKQQADTQTKTIRVLLTKYSDCISSFLYYVGGRGYTHASISLEEEDDNCYYSFNYKGFCVETIEKHRRRGVSKSMCYELTVSLAAYERIQKRLQFFKEHTESLEYTRLGLFFCLLHIPLCWKNHYFCSQFVADLLKSSDEIALKKPAALYLPNHFRLELEKSPYLAQVRYHVV</sequence>
<organism evidence="1 2">
    <name type="scientific">Enterocloster citroniae</name>
    <dbReference type="NCBI Taxonomy" id="358743"/>
    <lineage>
        <taxon>Bacteria</taxon>
        <taxon>Bacillati</taxon>
        <taxon>Bacillota</taxon>
        <taxon>Clostridia</taxon>
        <taxon>Lachnospirales</taxon>
        <taxon>Lachnospiraceae</taxon>
        <taxon>Enterocloster</taxon>
    </lineage>
</organism>
<proteinExistence type="predicted"/>
<evidence type="ECO:0000313" key="2">
    <source>
        <dbReference type="Proteomes" id="UP000708338"/>
    </source>
</evidence>
<dbReference type="Gene3D" id="3.90.1720.10">
    <property type="entry name" value="endopeptidase domain like (from Nostoc punctiforme)"/>
    <property type="match status" value="1"/>
</dbReference>
<evidence type="ECO:0000313" key="1">
    <source>
        <dbReference type="EMBL" id="MBT9808750.1"/>
    </source>
</evidence>
<comment type="caution">
    <text evidence="1">The sequence shown here is derived from an EMBL/GenBank/DDBJ whole genome shotgun (WGS) entry which is preliminary data.</text>
</comment>
<dbReference type="Proteomes" id="UP000708338">
    <property type="component" value="Unassembled WGS sequence"/>
</dbReference>
<gene>
    <name evidence="1" type="ORF">GPL26_03725</name>
</gene>